<dbReference type="InterPro" id="IPR036388">
    <property type="entry name" value="WH-like_DNA-bd_sf"/>
</dbReference>
<dbReference type="InterPro" id="IPR036390">
    <property type="entry name" value="WH_DNA-bd_sf"/>
</dbReference>
<organism evidence="4 5">
    <name type="scientific">Mya arenaria</name>
    <name type="common">Soft-shell clam</name>
    <dbReference type="NCBI Taxonomy" id="6604"/>
    <lineage>
        <taxon>Eukaryota</taxon>
        <taxon>Metazoa</taxon>
        <taxon>Spiralia</taxon>
        <taxon>Lophotrochozoa</taxon>
        <taxon>Mollusca</taxon>
        <taxon>Bivalvia</taxon>
        <taxon>Autobranchia</taxon>
        <taxon>Heteroconchia</taxon>
        <taxon>Euheterodonta</taxon>
        <taxon>Imparidentia</taxon>
        <taxon>Neoheterodontei</taxon>
        <taxon>Myida</taxon>
        <taxon>Myoidea</taxon>
        <taxon>Myidae</taxon>
        <taxon>Mya</taxon>
    </lineage>
</organism>
<evidence type="ECO:0000259" key="3">
    <source>
        <dbReference type="PROSITE" id="PS51526"/>
    </source>
</evidence>
<dbReference type="PROSITE" id="PS51526">
    <property type="entry name" value="RFX_DBD"/>
    <property type="match status" value="1"/>
</dbReference>
<accession>A0ABY7EB41</accession>
<dbReference type="PANTHER" id="PTHR12619">
    <property type="entry name" value="RFX TRANSCRIPTION FACTOR FAMILY"/>
    <property type="match status" value="1"/>
</dbReference>
<reference evidence="4" key="1">
    <citation type="submission" date="2022-11" db="EMBL/GenBank/DDBJ databases">
        <title>Centuries of genome instability and evolution in soft-shell clam transmissible cancer (bioRxiv).</title>
        <authorList>
            <person name="Hart S.F.M."/>
            <person name="Yonemitsu M.A."/>
            <person name="Giersch R.M."/>
            <person name="Beal B.F."/>
            <person name="Arriagada G."/>
            <person name="Davis B.W."/>
            <person name="Ostrander E.A."/>
            <person name="Goff S.P."/>
            <person name="Metzger M.J."/>
        </authorList>
    </citation>
    <scope>NUCLEOTIDE SEQUENCE</scope>
    <source>
        <strain evidence="4">MELC-2E11</strain>
        <tissue evidence="4">Siphon/mantle</tissue>
    </source>
</reference>
<sequence>MDNLTSYPDWLESCLSNDQRSDSNDGETSGQSINSNLSSEDRKGLLFLHPLHQRICEGPKLISIKRLEENYEIAEGVCIPRSTLYVHYLDYCEKHDSQPVNAASFGKRERRIACQSFATIIRQQFPQLTTRRLGTRGQSKYHYYGVGVRETSLYYEVGYSAKGIVAYSPRSKLGTLLPEFPEIKDIKLPSNVAEEKVLTFLMMYRTHCQRILDTVIRANFDEVQSFLLHFWQGMPSHIKTILECKVLVTLVGVCDSILYRAIANVLMPTVLQPLPDSLTQVIRQFSEQLDEWLRRALDSLPRPLQRIKFDLARGFAQVLKRQTSLNHLCQAARTVVNSADITAQMLDDWFNVDLNSIIKQTLYTTETGTDTDSVCIVKLARDFEILLEDQAPVESYIEWLDGMVDSCVVQKCGQPSRAMQKTARQFLLMWSCVGTRVIRDMTLHSAPSFGSFHLLHLMFDEYVLYVVENLHNQDKAHELLKAVKGEISINELFTDLPADIEGEVGGNVRNSCERGTVIKGPGHDAIYQQQATIKMVDY</sequence>
<feature type="region of interest" description="Disordered" evidence="2">
    <location>
        <begin position="17"/>
        <end position="37"/>
    </location>
</feature>
<dbReference type="Pfam" id="PF02257">
    <property type="entry name" value="RFX_DNA_binding"/>
    <property type="match status" value="1"/>
</dbReference>
<keyword evidence="5" id="KW-1185">Reference proteome</keyword>
<dbReference type="Proteomes" id="UP001164746">
    <property type="component" value="Chromosome 5"/>
</dbReference>
<feature type="domain" description="RFX-type winged-helix" evidence="3">
    <location>
        <begin position="63"/>
        <end position="150"/>
    </location>
</feature>
<dbReference type="InterPro" id="IPR057321">
    <property type="entry name" value="RFX1-4/6/8-like_BCD"/>
</dbReference>
<dbReference type="Pfam" id="PF25340">
    <property type="entry name" value="BCD_RFX"/>
    <property type="match status" value="1"/>
</dbReference>
<gene>
    <name evidence="4" type="ORF">MAR_021574</name>
</gene>
<dbReference type="SUPFAM" id="SSF46785">
    <property type="entry name" value="Winged helix' DNA-binding domain"/>
    <property type="match status" value="1"/>
</dbReference>
<protein>
    <submittedName>
        <fullName evidence="4">RFX4-like protein</fullName>
    </submittedName>
</protein>
<name>A0ABY7EB41_MYAAR</name>
<evidence type="ECO:0000256" key="2">
    <source>
        <dbReference type="SAM" id="MobiDB-lite"/>
    </source>
</evidence>
<evidence type="ECO:0000256" key="1">
    <source>
        <dbReference type="ARBA" id="ARBA00023125"/>
    </source>
</evidence>
<evidence type="ECO:0000313" key="4">
    <source>
        <dbReference type="EMBL" id="WAR06205.1"/>
    </source>
</evidence>
<dbReference type="Gene3D" id="1.10.10.10">
    <property type="entry name" value="Winged helix-like DNA-binding domain superfamily/Winged helix DNA-binding domain"/>
    <property type="match status" value="1"/>
</dbReference>
<dbReference type="InterPro" id="IPR039779">
    <property type="entry name" value="RFX-like"/>
</dbReference>
<dbReference type="PANTHER" id="PTHR12619:SF5">
    <property type="entry name" value="TRANSCRIPTION FACTOR RFX4"/>
    <property type="match status" value="1"/>
</dbReference>
<proteinExistence type="predicted"/>
<keyword evidence="1" id="KW-0238">DNA-binding</keyword>
<dbReference type="EMBL" id="CP111016">
    <property type="protein sequence ID" value="WAR06205.1"/>
    <property type="molecule type" value="Genomic_DNA"/>
</dbReference>
<evidence type="ECO:0000313" key="5">
    <source>
        <dbReference type="Proteomes" id="UP001164746"/>
    </source>
</evidence>
<feature type="compositionally biased region" description="Polar residues" evidence="2">
    <location>
        <begin position="26"/>
        <end position="37"/>
    </location>
</feature>
<dbReference type="InterPro" id="IPR003150">
    <property type="entry name" value="DNA-bd_RFX"/>
</dbReference>